<dbReference type="GO" id="GO:0016726">
    <property type="term" value="F:oxidoreductase activity, acting on CH or CH2 groups, NAD or NADP as acceptor"/>
    <property type="evidence" value="ECO:0007669"/>
    <property type="project" value="UniProtKB-UniRule"/>
</dbReference>
<evidence type="ECO:0000259" key="15">
    <source>
        <dbReference type="Pfam" id="PF05173"/>
    </source>
</evidence>
<comment type="caution">
    <text evidence="13">Was originally thought to be a dihydrodipicolinate reductase (DHDPR), catalyzing the conversion of dihydrodipicolinate to tetrahydrodipicolinate. However, it was shown in E.coli that the substrate of the enzymatic reaction is not dihydrodipicolinate (DHDP) but in fact (2S,4S)-4-hydroxy-2,3,4,5-tetrahydrodipicolinic acid (HTPA), the product released by the DapA-catalyzed reaction.</text>
</comment>
<feature type="active site" description="Proton donor/acceptor" evidence="13">
    <location>
        <position position="145"/>
    </location>
</feature>
<feature type="active site" description="Proton donor" evidence="13">
    <location>
        <position position="149"/>
    </location>
</feature>
<comment type="pathway">
    <text evidence="9 13">Amino-acid biosynthesis; L-lysine biosynthesis via DAP pathway; (S)-tetrahydrodipicolinate from L-aspartate: step 4/4.</text>
</comment>
<feature type="binding site" evidence="13">
    <location>
        <begin position="155"/>
        <end position="156"/>
    </location>
    <ligand>
        <name>(S)-2,3,4,5-tetrahydrodipicolinate</name>
        <dbReference type="ChEBI" id="CHEBI:16845"/>
    </ligand>
</feature>
<evidence type="ECO:0000256" key="3">
    <source>
        <dbReference type="ARBA" id="ARBA00022605"/>
    </source>
</evidence>
<organism evidence="16 17">
    <name type="scientific">Streptococcus intermedius</name>
    <dbReference type="NCBI Taxonomy" id="1338"/>
    <lineage>
        <taxon>Bacteria</taxon>
        <taxon>Bacillati</taxon>
        <taxon>Bacillota</taxon>
        <taxon>Bacilli</taxon>
        <taxon>Lactobacillales</taxon>
        <taxon>Streptococcaceae</taxon>
        <taxon>Streptococcus</taxon>
        <taxon>Streptococcus anginosus group</taxon>
    </lineage>
</organism>
<proteinExistence type="inferred from homology"/>
<dbReference type="GO" id="GO:0005829">
    <property type="term" value="C:cytosol"/>
    <property type="evidence" value="ECO:0007669"/>
    <property type="project" value="TreeGrafter"/>
</dbReference>
<evidence type="ECO:0000256" key="12">
    <source>
        <dbReference type="ARBA" id="ARBA00049396"/>
    </source>
</evidence>
<dbReference type="EC" id="1.17.1.8" evidence="10 13"/>
<keyword evidence="3 13" id="KW-0028">Amino-acid biosynthesis</keyword>
<evidence type="ECO:0000313" key="16">
    <source>
        <dbReference type="EMBL" id="MBF1712734.1"/>
    </source>
</evidence>
<keyword evidence="7 13" id="KW-0520">NAD</keyword>
<feature type="binding site" evidence="13">
    <location>
        <position position="35"/>
    </location>
    <ligand>
        <name>NAD(+)</name>
        <dbReference type="ChEBI" id="CHEBI:57540"/>
    </ligand>
</feature>
<evidence type="ECO:0000256" key="2">
    <source>
        <dbReference type="ARBA" id="ARBA00022490"/>
    </source>
</evidence>
<dbReference type="HAMAP" id="MF_00102">
    <property type="entry name" value="DapB"/>
    <property type="match status" value="1"/>
</dbReference>
<evidence type="ECO:0000259" key="14">
    <source>
        <dbReference type="Pfam" id="PF01113"/>
    </source>
</evidence>
<dbReference type="PROSITE" id="PS01298">
    <property type="entry name" value="DAPB"/>
    <property type="match status" value="1"/>
</dbReference>
<dbReference type="NCBIfam" id="TIGR00036">
    <property type="entry name" value="dapB"/>
    <property type="match status" value="1"/>
</dbReference>
<evidence type="ECO:0000256" key="8">
    <source>
        <dbReference type="ARBA" id="ARBA00023154"/>
    </source>
</evidence>
<keyword evidence="4 13" id="KW-0521">NADP</keyword>
<evidence type="ECO:0000256" key="9">
    <source>
        <dbReference type="ARBA" id="ARBA00037922"/>
    </source>
</evidence>
<evidence type="ECO:0000256" key="6">
    <source>
        <dbReference type="ARBA" id="ARBA00023002"/>
    </source>
</evidence>
<comment type="caution">
    <text evidence="16">The sequence shown here is derived from an EMBL/GenBank/DDBJ whole genome shotgun (WGS) entry which is preliminary data.</text>
</comment>
<evidence type="ECO:0000256" key="10">
    <source>
        <dbReference type="ARBA" id="ARBA00038983"/>
    </source>
</evidence>
<evidence type="ECO:0000256" key="1">
    <source>
        <dbReference type="ARBA" id="ARBA00006642"/>
    </source>
</evidence>
<dbReference type="SUPFAM" id="SSF55347">
    <property type="entry name" value="Glyceraldehyde-3-phosphate dehydrogenase-like, C-terminal domain"/>
    <property type="match status" value="1"/>
</dbReference>
<dbReference type="GO" id="GO:0051287">
    <property type="term" value="F:NAD binding"/>
    <property type="evidence" value="ECO:0007669"/>
    <property type="project" value="UniProtKB-UniRule"/>
</dbReference>
<sequence>MSIKVIIAGFKGKMGQAAYKMVTEDDTLEVVGLLDPLTSQKEVAGVPVFNQKEDLIGLEADVWVDFTTPKVAYEHTRFALEHGFAPVVGTTGFTSDEIEELIELSRKRELGGLIAPNFAVGAVLLMQFAAQAAKYFPNVEIIELHHDQKKDAPSGTAIKTAELISKVRPQKPQGAMDEKEVLPGARGAELDGMRIHSVRLPGLVAHQEVIFGGQGEGLTLRHDSYDRQSFMTGLNLGIKEVVNKKELVYGLEYLL</sequence>
<name>A0A930RB35_STRIT</name>
<dbReference type="PANTHER" id="PTHR20836:SF0">
    <property type="entry name" value="4-HYDROXY-TETRAHYDRODIPICOLINATE REDUCTASE 1, CHLOROPLASTIC-RELATED"/>
    <property type="match status" value="1"/>
</dbReference>
<comment type="subunit">
    <text evidence="13">Homotetramer.</text>
</comment>
<feature type="binding site" evidence="13">
    <location>
        <begin position="89"/>
        <end position="91"/>
    </location>
    <ligand>
        <name>NAD(+)</name>
        <dbReference type="ChEBI" id="CHEBI:57540"/>
    </ligand>
</feature>
<comment type="similarity">
    <text evidence="1 13">Belongs to the DapB family.</text>
</comment>
<feature type="binding site" evidence="13">
    <location>
        <begin position="115"/>
        <end position="118"/>
    </location>
    <ligand>
        <name>NAD(+)</name>
        <dbReference type="ChEBI" id="CHEBI:57540"/>
    </ligand>
</feature>
<reference evidence="16" key="1">
    <citation type="submission" date="2020-04" db="EMBL/GenBank/DDBJ databases">
        <title>Deep metagenomics examines the oral microbiome during advanced dental caries in children, revealing novel taxa and co-occurrences with host molecules.</title>
        <authorList>
            <person name="Baker J.L."/>
            <person name="Morton J.T."/>
            <person name="Dinis M."/>
            <person name="Alvarez R."/>
            <person name="Tran N.C."/>
            <person name="Knight R."/>
            <person name="Edlund A."/>
        </authorList>
    </citation>
    <scope>NUCLEOTIDE SEQUENCE</scope>
    <source>
        <strain evidence="16">JCVI_23_bin.22</strain>
    </source>
</reference>
<evidence type="ECO:0000313" key="17">
    <source>
        <dbReference type="Proteomes" id="UP000721045"/>
    </source>
</evidence>
<dbReference type="Pfam" id="PF05173">
    <property type="entry name" value="DapB_C"/>
    <property type="match status" value="1"/>
</dbReference>
<protein>
    <recommendedName>
        <fullName evidence="10 13">4-hydroxy-tetrahydrodipicolinate reductase</fullName>
        <shortName evidence="13">HTPA reductase</shortName>
        <ecNumber evidence="10 13">1.17.1.8</ecNumber>
    </recommendedName>
</protein>
<dbReference type="InterPro" id="IPR036291">
    <property type="entry name" value="NAD(P)-bd_dom_sf"/>
</dbReference>
<dbReference type="RefSeq" id="WP_414299033.1">
    <property type="nucleotide sequence ID" value="NZ_JASGZW010000004.1"/>
</dbReference>
<dbReference type="EMBL" id="JABZYP010000008">
    <property type="protein sequence ID" value="MBF1712734.1"/>
    <property type="molecule type" value="Genomic_DNA"/>
</dbReference>
<evidence type="ECO:0000256" key="7">
    <source>
        <dbReference type="ARBA" id="ARBA00023027"/>
    </source>
</evidence>
<dbReference type="GO" id="GO:0009089">
    <property type="term" value="P:lysine biosynthetic process via diaminopimelate"/>
    <property type="evidence" value="ECO:0007669"/>
    <property type="project" value="UniProtKB-UniRule"/>
</dbReference>
<evidence type="ECO:0000256" key="11">
    <source>
        <dbReference type="ARBA" id="ARBA00049080"/>
    </source>
</evidence>
<feature type="domain" description="Dihydrodipicolinate reductase C-terminal" evidence="15">
    <location>
        <begin position="121"/>
        <end position="255"/>
    </location>
</feature>
<dbReference type="Gene3D" id="3.40.50.720">
    <property type="entry name" value="NAD(P)-binding Rossmann-like Domain"/>
    <property type="match status" value="1"/>
</dbReference>
<dbReference type="AlphaFoldDB" id="A0A930RB35"/>
<dbReference type="SUPFAM" id="SSF51735">
    <property type="entry name" value="NAD(P)-binding Rossmann-fold domains"/>
    <property type="match status" value="1"/>
</dbReference>
<evidence type="ECO:0000256" key="13">
    <source>
        <dbReference type="HAMAP-Rule" id="MF_00102"/>
    </source>
</evidence>
<dbReference type="InterPro" id="IPR022663">
    <property type="entry name" value="DapB_C"/>
</dbReference>
<evidence type="ECO:0000256" key="4">
    <source>
        <dbReference type="ARBA" id="ARBA00022857"/>
    </source>
</evidence>
<dbReference type="InterPro" id="IPR000846">
    <property type="entry name" value="DapB_N"/>
</dbReference>
<accession>A0A930RB35</accession>
<keyword evidence="6 13" id="KW-0560">Oxidoreductase</keyword>
<keyword evidence="5 13" id="KW-0220">Diaminopimelate biosynthesis</keyword>
<gene>
    <name evidence="13" type="primary">dapB</name>
    <name evidence="16" type="ORF">HXO88_03200</name>
</gene>
<dbReference type="FunFam" id="3.30.360.10:FF:000009">
    <property type="entry name" value="4-hydroxy-tetrahydrodipicolinate reductase"/>
    <property type="match status" value="1"/>
</dbReference>
<feature type="binding site" evidence="13">
    <location>
        <begin position="9"/>
        <end position="14"/>
    </location>
    <ligand>
        <name>NAD(+)</name>
        <dbReference type="ChEBI" id="CHEBI:57540"/>
    </ligand>
</feature>
<comment type="function">
    <text evidence="13">Catalyzes the conversion of 4-hydroxy-tetrahydrodipicolinate (HTPA) to tetrahydrodipicolinate.</text>
</comment>
<dbReference type="PANTHER" id="PTHR20836">
    <property type="entry name" value="DIHYDRODIPICOLINATE REDUCTASE"/>
    <property type="match status" value="1"/>
</dbReference>
<dbReference type="Pfam" id="PF01113">
    <property type="entry name" value="DapB_N"/>
    <property type="match status" value="1"/>
</dbReference>
<feature type="binding site" evidence="13">
    <location>
        <position position="146"/>
    </location>
    <ligand>
        <name>(S)-2,3,4,5-tetrahydrodipicolinate</name>
        <dbReference type="ChEBI" id="CHEBI:16845"/>
    </ligand>
</feature>
<comment type="catalytic activity">
    <reaction evidence="12 13">
        <text>(S)-2,3,4,5-tetrahydrodipicolinate + NAD(+) + H2O = (2S,4S)-4-hydroxy-2,3,4,5-tetrahydrodipicolinate + NADH + H(+)</text>
        <dbReference type="Rhea" id="RHEA:35323"/>
        <dbReference type="ChEBI" id="CHEBI:15377"/>
        <dbReference type="ChEBI" id="CHEBI:15378"/>
        <dbReference type="ChEBI" id="CHEBI:16845"/>
        <dbReference type="ChEBI" id="CHEBI:57540"/>
        <dbReference type="ChEBI" id="CHEBI:57945"/>
        <dbReference type="ChEBI" id="CHEBI:67139"/>
        <dbReference type="EC" id="1.17.1.8"/>
    </reaction>
</comment>
<comment type="catalytic activity">
    <reaction evidence="11 13">
        <text>(S)-2,3,4,5-tetrahydrodipicolinate + NADP(+) + H2O = (2S,4S)-4-hydroxy-2,3,4,5-tetrahydrodipicolinate + NADPH + H(+)</text>
        <dbReference type="Rhea" id="RHEA:35331"/>
        <dbReference type="ChEBI" id="CHEBI:15377"/>
        <dbReference type="ChEBI" id="CHEBI:15378"/>
        <dbReference type="ChEBI" id="CHEBI:16845"/>
        <dbReference type="ChEBI" id="CHEBI:57783"/>
        <dbReference type="ChEBI" id="CHEBI:58349"/>
        <dbReference type="ChEBI" id="CHEBI:67139"/>
        <dbReference type="EC" id="1.17.1.8"/>
    </reaction>
</comment>
<dbReference type="InterPro" id="IPR022664">
    <property type="entry name" value="DapB_N_CS"/>
</dbReference>
<keyword evidence="8 13" id="KW-0457">Lysine biosynthesis</keyword>
<comment type="subcellular location">
    <subcellularLocation>
        <location evidence="13">Cytoplasm</location>
    </subcellularLocation>
</comment>
<comment type="caution">
    <text evidence="13">Lacks conserved residue(s) required for the propagation of feature annotation.</text>
</comment>
<dbReference type="Gene3D" id="3.30.360.10">
    <property type="entry name" value="Dihydrodipicolinate Reductase, domain 2"/>
    <property type="match status" value="1"/>
</dbReference>
<dbReference type="CDD" id="cd02274">
    <property type="entry name" value="DHDPR_N"/>
    <property type="match status" value="1"/>
</dbReference>
<dbReference type="InterPro" id="IPR023940">
    <property type="entry name" value="DHDPR_bac"/>
</dbReference>
<dbReference type="Proteomes" id="UP000721045">
    <property type="component" value="Unassembled WGS sequence"/>
</dbReference>
<dbReference type="GO" id="GO:0050661">
    <property type="term" value="F:NADP binding"/>
    <property type="evidence" value="ECO:0007669"/>
    <property type="project" value="UniProtKB-UniRule"/>
</dbReference>
<dbReference type="GO" id="GO:0019877">
    <property type="term" value="P:diaminopimelate biosynthetic process"/>
    <property type="evidence" value="ECO:0007669"/>
    <property type="project" value="UniProtKB-UniRule"/>
</dbReference>
<feature type="domain" description="Dihydrodipicolinate reductase N-terminal" evidence="14">
    <location>
        <begin position="3"/>
        <end position="118"/>
    </location>
</feature>
<dbReference type="GO" id="GO:0008839">
    <property type="term" value="F:4-hydroxy-tetrahydrodipicolinate reductase"/>
    <property type="evidence" value="ECO:0007669"/>
    <property type="project" value="UniProtKB-UniRule"/>
</dbReference>
<keyword evidence="2 13" id="KW-0963">Cytoplasm</keyword>
<evidence type="ECO:0000256" key="5">
    <source>
        <dbReference type="ARBA" id="ARBA00022915"/>
    </source>
</evidence>
<dbReference type="PIRSF" id="PIRSF000161">
    <property type="entry name" value="DHPR"/>
    <property type="match status" value="1"/>
</dbReference>